<dbReference type="RefSeq" id="XP_034059280.1">
    <property type="nucleotide sequence ID" value="XM_034203389.1"/>
</dbReference>
<evidence type="ECO:0000313" key="2">
    <source>
        <dbReference type="Proteomes" id="UP000515161"/>
    </source>
</evidence>
<dbReference type="AlphaFoldDB" id="A0A6P8TMT2"/>
<dbReference type="InParanoid" id="A0A6P8TMT2"/>
<gene>
    <name evidence="3" type="primary">cunh19orf67</name>
</gene>
<keyword evidence="2" id="KW-1185">Reference proteome</keyword>
<dbReference type="CTD" id="103189105"/>
<sequence length="378" mass="42656">MGDVEVQVQVPSDSPTGEHECGGLQEDMSGEKQSDCPETPEDTGHGEVEEPLTWLPVALAPPCGEHAACREIRRMERSLRAIELQLLFFMSKTDEELQLQFLMSKADDLHDCLVNGQGPLEREALAAAVPSFLYTCQPYFNYLESTSIVSQRSPVHFDIYTRRVQLLDFSQQLCDRLEQLVLTFASYNLLSLDETEPNSVSHFCIGQSQLGPLKVTTFRYCRPTQYLAQVDTDLFKCMRWNVERLPDEQRPEEEREDTTEYYFLCYEDIPNAHAETGGDSQGVSDGDVVRMWSIGQWVQATPETDDICEWILCQVPTASYHRLLFLGSNEPSSCSATDYLQQLLLSHQSEHSDLAVCGIHHHVGGSKDKQFVELSGAT</sequence>
<organism evidence="2 3">
    <name type="scientific">Gymnodraco acuticeps</name>
    <name type="common">Antarctic dragonfish</name>
    <dbReference type="NCBI Taxonomy" id="8218"/>
    <lineage>
        <taxon>Eukaryota</taxon>
        <taxon>Metazoa</taxon>
        <taxon>Chordata</taxon>
        <taxon>Craniata</taxon>
        <taxon>Vertebrata</taxon>
        <taxon>Euteleostomi</taxon>
        <taxon>Actinopterygii</taxon>
        <taxon>Neopterygii</taxon>
        <taxon>Teleostei</taxon>
        <taxon>Neoteleostei</taxon>
        <taxon>Acanthomorphata</taxon>
        <taxon>Eupercaria</taxon>
        <taxon>Perciformes</taxon>
        <taxon>Notothenioidei</taxon>
        <taxon>Bathydraconidae</taxon>
        <taxon>Gymnodraco</taxon>
    </lineage>
</organism>
<name>A0A6P8TMT2_GYMAC</name>
<evidence type="ECO:0000313" key="3">
    <source>
        <dbReference type="RefSeq" id="XP_034059280.1"/>
    </source>
</evidence>
<dbReference type="PANTHER" id="PTHR36292:SF1">
    <property type="entry name" value="UPF0575 PROTEIN C19ORF67"/>
    <property type="match status" value="1"/>
</dbReference>
<dbReference type="FunCoup" id="A0A6P8TMT2">
    <property type="interactions" value="894"/>
</dbReference>
<dbReference type="GeneID" id="117537952"/>
<protein>
    <submittedName>
        <fullName evidence="3">UPF0575 protein C19orf67 homolog</fullName>
    </submittedName>
</protein>
<dbReference type="KEGG" id="gacu:117537952"/>
<dbReference type="Proteomes" id="UP000515161">
    <property type="component" value="Unplaced"/>
</dbReference>
<accession>A0A6P8TMT2</accession>
<evidence type="ECO:0000256" key="1">
    <source>
        <dbReference type="SAM" id="MobiDB-lite"/>
    </source>
</evidence>
<dbReference type="PANTHER" id="PTHR36292">
    <property type="entry name" value="UPF0575 PROTEIN C19ORF67"/>
    <property type="match status" value="1"/>
</dbReference>
<dbReference type="Pfam" id="PF11771">
    <property type="entry name" value="DUF3314"/>
    <property type="match status" value="1"/>
</dbReference>
<proteinExistence type="predicted"/>
<dbReference type="OrthoDB" id="9933945at2759"/>
<dbReference type="InterPro" id="IPR021748">
    <property type="entry name" value="DUF3314"/>
</dbReference>
<reference evidence="3" key="1">
    <citation type="submission" date="2025-08" db="UniProtKB">
        <authorList>
            <consortium name="RefSeq"/>
        </authorList>
    </citation>
    <scope>IDENTIFICATION</scope>
</reference>
<feature type="region of interest" description="Disordered" evidence="1">
    <location>
        <begin position="1"/>
        <end position="47"/>
    </location>
</feature>